<name>A0AAE7P3Y2_9CAUD</name>
<keyword evidence="3" id="KW-1185">Reference proteome</keyword>
<dbReference type="EMBL" id="MW147601">
    <property type="protein sequence ID" value="QQO91255.1"/>
    <property type="molecule type" value="Genomic_DNA"/>
</dbReference>
<dbReference type="InterPro" id="IPR042047">
    <property type="entry name" value="SleB_dom1"/>
</dbReference>
<accession>A0AAE7P3Y2</accession>
<feature type="domain" description="Cell wall hydrolase SleB" evidence="1">
    <location>
        <begin position="67"/>
        <end position="180"/>
    </location>
</feature>
<reference evidence="2 3" key="1">
    <citation type="submission" date="2020-10" db="EMBL/GenBank/DDBJ databases">
        <title>Genome of Yersinia pseudotuberculosis phages.</title>
        <authorList>
            <person name="Hammerl J.A."/>
            <person name="Hertwig S."/>
        </authorList>
    </citation>
    <scope>NUCLEOTIDE SEQUENCE [LARGE SCALE GENOMIC DNA]</scope>
</reference>
<evidence type="ECO:0000259" key="1">
    <source>
        <dbReference type="Pfam" id="PF07486"/>
    </source>
</evidence>
<proteinExistence type="predicted"/>
<dbReference type="InterPro" id="IPR011105">
    <property type="entry name" value="Cell_wall_hydrolase_SleB"/>
</dbReference>
<sequence length="186" mass="20986">MMPSAQVLAFLLVSLFHANVPASAGAVNATITEFASQSYLNGNPKLSISQRKDIECYAKVIWFEARGESKHGKILVANVVRNRIKFGKPFANTVCDVVYQRNQFAWTREAKKKNAKWKNIVKTNWKTESKQVWDTMNVAINFALLDAPDVTDATHFCTATEKCNFKRVVGRGTYGGHKFYKYLGNK</sequence>
<evidence type="ECO:0000313" key="2">
    <source>
        <dbReference type="EMBL" id="QQO91255.1"/>
    </source>
</evidence>
<organism evidence="2 3">
    <name type="scientific">Yersinia phage PYps16N</name>
    <dbReference type="NCBI Taxonomy" id="2801354"/>
    <lineage>
        <taxon>Viruses</taxon>
        <taxon>Duplodnaviria</taxon>
        <taxon>Heunggongvirae</taxon>
        <taxon>Uroviricota</taxon>
        <taxon>Caudoviricetes</taxon>
        <taxon>Chaseviridae</taxon>
        <taxon>Cleopatravirinae</taxon>
        <taxon>Carltongylesvirus</taxon>
        <taxon>Carltongylesvirus PYps16N</taxon>
    </lineage>
</organism>
<dbReference type="GO" id="GO:0016787">
    <property type="term" value="F:hydrolase activity"/>
    <property type="evidence" value="ECO:0007669"/>
    <property type="project" value="InterPro"/>
</dbReference>
<protein>
    <submittedName>
        <fullName evidence="2">Endolysin</fullName>
    </submittedName>
</protein>
<dbReference type="Pfam" id="PF07486">
    <property type="entry name" value="Hydrolase_2"/>
    <property type="match status" value="1"/>
</dbReference>
<gene>
    <name evidence="2" type="ORF">ORF082</name>
</gene>
<evidence type="ECO:0000313" key="3">
    <source>
        <dbReference type="Proteomes" id="UP000827906"/>
    </source>
</evidence>
<dbReference type="Gene3D" id="1.10.10.2520">
    <property type="entry name" value="Cell wall hydrolase SleB, domain 1"/>
    <property type="match status" value="1"/>
</dbReference>
<dbReference type="Proteomes" id="UP000827906">
    <property type="component" value="Segment"/>
</dbReference>